<organism evidence="3 4">
    <name type="scientific">Pyramidobacter piscolens W5455</name>
    <dbReference type="NCBI Taxonomy" id="352165"/>
    <lineage>
        <taxon>Bacteria</taxon>
        <taxon>Thermotogati</taxon>
        <taxon>Synergistota</taxon>
        <taxon>Synergistia</taxon>
        <taxon>Synergistales</taxon>
        <taxon>Dethiosulfovibrionaceae</taxon>
        <taxon>Pyramidobacter</taxon>
    </lineage>
</organism>
<dbReference type="Proteomes" id="UP000006462">
    <property type="component" value="Unassembled WGS sequence"/>
</dbReference>
<dbReference type="PANTHER" id="PTHR43591:SF24">
    <property type="entry name" value="2-METHOXY-6-POLYPRENYL-1,4-BENZOQUINOL METHYLASE, MITOCHONDRIAL"/>
    <property type="match status" value="1"/>
</dbReference>
<sequence length="263" mass="28739">MDSSKKANYGNWIPRKLMNALWGILLGVLLLLIVNALFWRNAAAALLLGALSGLSLVAAVYMQYCRKTIDLRGGGLAGKFYDDLLDHLAWQGQGRLLDIGCGSGALSIRCARRFPGAQVIGVDYWSGVWDYSQKQCEENARLEGCDGRIDFRHGDAARLEFADESFDAVVSCFVFHEVKTISGRSKRPVVEEALRVLKKGGSFAFVDLFGRSALYGDMEELVQQMKDSGLREVGYVSRAGASFVPALARPVMTAGVGLLYGVK</sequence>
<dbReference type="InterPro" id="IPR013216">
    <property type="entry name" value="Methyltransf_11"/>
</dbReference>
<evidence type="ECO:0000313" key="4">
    <source>
        <dbReference type="Proteomes" id="UP000006462"/>
    </source>
</evidence>
<accession>A0ABP2HZG0</accession>
<dbReference type="EMBL" id="ADFP01000011">
    <property type="protein sequence ID" value="EFB91905.1"/>
    <property type="molecule type" value="Genomic_DNA"/>
</dbReference>
<proteinExistence type="predicted"/>
<keyword evidence="1" id="KW-0472">Membrane</keyword>
<dbReference type="SUPFAM" id="SSF53335">
    <property type="entry name" value="S-adenosyl-L-methionine-dependent methyltransferases"/>
    <property type="match status" value="1"/>
</dbReference>
<evidence type="ECO:0000256" key="1">
    <source>
        <dbReference type="SAM" id="Phobius"/>
    </source>
</evidence>
<keyword evidence="1" id="KW-0812">Transmembrane</keyword>
<dbReference type="Pfam" id="PF08241">
    <property type="entry name" value="Methyltransf_11"/>
    <property type="match status" value="1"/>
</dbReference>
<feature type="domain" description="Methyltransferase type 11" evidence="2">
    <location>
        <begin position="97"/>
        <end position="205"/>
    </location>
</feature>
<feature type="transmembrane region" description="Helical" evidence="1">
    <location>
        <begin position="20"/>
        <end position="38"/>
    </location>
</feature>
<dbReference type="RefSeq" id="WP_009163658.1">
    <property type="nucleotide sequence ID" value="NZ_ADFP01000011.1"/>
</dbReference>
<dbReference type="GO" id="GO:0032259">
    <property type="term" value="P:methylation"/>
    <property type="evidence" value="ECO:0007669"/>
    <property type="project" value="UniProtKB-KW"/>
</dbReference>
<dbReference type="InterPro" id="IPR029063">
    <property type="entry name" value="SAM-dependent_MTases_sf"/>
</dbReference>
<protein>
    <submittedName>
        <fullName evidence="3">Methyltransferase domain protein</fullName>
    </submittedName>
</protein>
<evidence type="ECO:0000313" key="3">
    <source>
        <dbReference type="EMBL" id="EFB91905.1"/>
    </source>
</evidence>
<keyword evidence="4" id="KW-1185">Reference proteome</keyword>
<feature type="transmembrane region" description="Helical" evidence="1">
    <location>
        <begin position="44"/>
        <end position="62"/>
    </location>
</feature>
<comment type="caution">
    <text evidence="3">The sequence shown here is derived from an EMBL/GenBank/DDBJ whole genome shotgun (WGS) entry which is preliminary data.</text>
</comment>
<dbReference type="PANTHER" id="PTHR43591">
    <property type="entry name" value="METHYLTRANSFERASE"/>
    <property type="match status" value="1"/>
</dbReference>
<name>A0ABP2HZG0_9BACT</name>
<keyword evidence="1" id="KW-1133">Transmembrane helix</keyword>
<dbReference type="Gene3D" id="3.40.50.150">
    <property type="entry name" value="Vaccinia Virus protein VP39"/>
    <property type="match status" value="1"/>
</dbReference>
<reference evidence="3 4" key="1">
    <citation type="submission" date="2009-12" db="EMBL/GenBank/DDBJ databases">
        <authorList>
            <person name="Shrivastava S."/>
            <person name="Madupu R."/>
            <person name="Durkin A.S."/>
            <person name="Torralba M."/>
            <person name="Methe B."/>
            <person name="Sutton G.G."/>
            <person name="Strausberg R.L."/>
            <person name="Nelson K.E."/>
        </authorList>
    </citation>
    <scope>NUCLEOTIDE SEQUENCE [LARGE SCALE GENOMIC DNA]</scope>
    <source>
        <strain evidence="3 4">W5455</strain>
    </source>
</reference>
<gene>
    <name evidence="3" type="ORF">HMPREF7215_1381</name>
</gene>
<keyword evidence="3" id="KW-0489">Methyltransferase</keyword>
<evidence type="ECO:0000259" key="2">
    <source>
        <dbReference type="Pfam" id="PF08241"/>
    </source>
</evidence>
<dbReference type="GO" id="GO:0008168">
    <property type="term" value="F:methyltransferase activity"/>
    <property type="evidence" value="ECO:0007669"/>
    <property type="project" value="UniProtKB-KW"/>
</dbReference>
<dbReference type="CDD" id="cd02440">
    <property type="entry name" value="AdoMet_MTases"/>
    <property type="match status" value="1"/>
</dbReference>
<keyword evidence="3" id="KW-0808">Transferase</keyword>